<dbReference type="WBParaSite" id="ACRNAN_scaffold5328.g14726.t1">
    <property type="protein sequence ID" value="ACRNAN_scaffold5328.g14726.t1"/>
    <property type="gene ID" value="ACRNAN_scaffold5328.g14726"/>
</dbReference>
<name>A0A914E3L2_9BILA</name>
<proteinExistence type="predicted"/>
<dbReference type="AlphaFoldDB" id="A0A914E3L2"/>
<protein>
    <submittedName>
        <fullName evidence="2">Uncharacterized protein</fullName>
    </submittedName>
</protein>
<evidence type="ECO:0000313" key="1">
    <source>
        <dbReference type="Proteomes" id="UP000887540"/>
    </source>
</evidence>
<dbReference type="Proteomes" id="UP000887540">
    <property type="component" value="Unplaced"/>
</dbReference>
<accession>A0A914E3L2</accession>
<evidence type="ECO:0000313" key="2">
    <source>
        <dbReference type="WBParaSite" id="ACRNAN_scaffold5328.g14726.t1"/>
    </source>
</evidence>
<organism evidence="1 2">
    <name type="scientific">Acrobeloides nanus</name>
    <dbReference type="NCBI Taxonomy" id="290746"/>
    <lineage>
        <taxon>Eukaryota</taxon>
        <taxon>Metazoa</taxon>
        <taxon>Ecdysozoa</taxon>
        <taxon>Nematoda</taxon>
        <taxon>Chromadorea</taxon>
        <taxon>Rhabditida</taxon>
        <taxon>Tylenchina</taxon>
        <taxon>Cephalobomorpha</taxon>
        <taxon>Cephaloboidea</taxon>
        <taxon>Cephalobidae</taxon>
        <taxon>Acrobeloides</taxon>
    </lineage>
</organism>
<reference evidence="2" key="1">
    <citation type="submission" date="2022-11" db="UniProtKB">
        <authorList>
            <consortium name="WormBaseParasite"/>
        </authorList>
    </citation>
    <scope>IDENTIFICATION</scope>
</reference>
<sequence>MSEIGQLAPEDRSKLLQGLHSYLVKHAKHIVEGPVSLPGIADGKSPSTVIVSANTENDQIHMERVDYSLKMAADYSDKQLQRLNKLITPQLDVLKKKSISAAAERK</sequence>
<keyword evidence="1" id="KW-1185">Reference proteome</keyword>